<reference evidence="5 6" key="1">
    <citation type="submission" date="2019-04" db="EMBL/GenBank/DDBJ databases">
        <title>Microbes associate with the intestines of laboratory mice.</title>
        <authorList>
            <person name="Navarre W."/>
            <person name="Wong E."/>
            <person name="Huang K.C."/>
            <person name="Tropini C."/>
            <person name="Ng K."/>
            <person name="Yu B."/>
        </authorList>
    </citation>
    <scope>NUCLEOTIDE SEQUENCE [LARGE SCALE GENOMIC DNA]</scope>
    <source>
        <strain evidence="5 6">NM83_B4-11</strain>
    </source>
</reference>
<protein>
    <submittedName>
        <fullName evidence="5">Allophanate hydrolase</fullName>
    </submittedName>
</protein>
<evidence type="ECO:0000256" key="2">
    <source>
        <dbReference type="ARBA" id="ARBA00022801"/>
    </source>
</evidence>
<evidence type="ECO:0000256" key="3">
    <source>
        <dbReference type="ARBA" id="ARBA00022840"/>
    </source>
</evidence>
<evidence type="ECO:0000313" key="5">
    <source>
        <dbReference type="EMBL" id="THG39699.1"/>
    </source>
</evidence>
<dbReference type="InterPro" id="IPR003778">
    <property type="entry name" value="CT_A_B"/>
</dbReference>
<organism evidence="5 6">
    <name type="scientific">Sphingomonas olei</name>
    <dbReference type="NCBI Taxonomy" id="1886787"/>
    <lineage>
        <taxon>Bacteria</taxon>
        <taxon>Pseudomonadati</taxon>
        <taxon>Pseudomonadota</taxon>
        <taxon>Alphaproteobacteria</taxon>
        <taxon>Sphingomonadales</taxon>
        <taxon>Sphingomonadaceae</taxon>
        <taxon>Sphingomonas</taxon>
    </lineage>
</organism>
<dbReference type="Gene3D" id="2.40.100.10">
    <property type="entry name" value="Cyclophilin-like"/>
    <property type="match status" value="1"/>
</dbReference>
<dbReference type="PANTHER" id="PTHR43309">
    <property type="entry name" value="5-OXOPROLINASE SUBUNIT C"/>
    <property type="match status" value="1"/>
</dbReference>
<name>A0ABY2QIS4_9SPHN</name>
<comment type="caution">
    <text evidence="5">The sequence shown here is derived from an EMBL/GenBank/DDBJ whole genome shotgun (WGS) entry which is preliminary data.</text>
</comment>
<dbReference type="RefSeq" id="WP_136451723.1">
    <property type="nucleotide sequence ID" value="NZ_SSTI01000007.1"/>
</dbReference>
<proteinExistence type="predicted"/>
<feature type="domain" description="Carboxyltransferase" evidence="4">
    <location>
        <begin position="27"/>
        <end position="295"/>
    </location>
</feature>
<keyword evidence="3" id="KW-0067">ATP-binding</keyword>
<keyword evidence="1" id="KW-0547">Nucleotide-binding</keyword>
<dbReference type="InterPro" id="IPR052708">
    <property type="entry name" value="PxpC"/>
</dbReference>
<accession>A0ABY2QIS4</accession>
<dbReference type="EMBL" id="SSTI01000007">
    <property type="protein sequence ID" value="THG39699.1"/>
    <property type="molecule type" value="Genomic_DNA"/>
</dbReference>
<keyword evidence="6" id="KW-1185">Reference proteome</keyword>
<dbReference type="PANTHER" id="PTHR43309:SF3">
    <property type="entry name" value="5-OXOPROLINASE SUBUNIT C"/>
    <property type="match status" value="1"/>
</dbReference>
<dbReference type="GO" id="GO:0016787">
    <property type="term" value="F:hydrolase activity"/>
    <property type="evidence" value="ECO:0007669"/>
    <property type="project" value="UniProtKB-KW"/>
</dbReference>
<gene>
    <name evidence="5" type="ORF">E5988_11115</name>
</gene>
<dbReference type="Pfam" id="PF02626">
    <property type="entry name" value="CT_A_B"/>
    <property type="match status" value="1"/>
</dbReference>
<evidence type="ECO:0000313" key="6">
    <source>
        <dbReference type="Proteomes" id="UP000308038"/>
    </source>
</evidence>
<dbReference type="SMART" id="SM00797">
    <property type="entry name" value="AHS2"/>
    <property type="match status" value="1"/>
</dbReference>
<evidence type="ECO:0000259" key="4">
    <source>
        <dbReference type="SMART" id="SM00797"/>
    </source>
</evidence>
<sequence length="332" mass="34439">MSRVLLRIVDAGPMTSVQDGGRPGWRRFGVPPSGPVDRRAFAAGMAACGGSTSGIEVAPGGVTVMCEEDAVAMAVTGAARATVNGVDLGGWSRFTLPQGATCVVRVEQACWGYVAFAGTLRAPSWLGSQSTHLIAGLGGGRLGAGDVVEITQARENLAFAMLPAPPDRPVRGLFRAVLGPQQDHFGQQALALLTSASFVATSRFDRMGRGLDGPALQPLRIDMPSGPAVRGALQVDGEGRVSLLTADHQTTGGYPRIAVVIEPDIDALAQLPPGEAVRFELVSAAEAIAATRAAASRDQAWLKEIAAGVRERAPLMLANLVDGMAVRQGTSR</sequence>
<dbReference type="InterPro" id="IPR029000">
    <property type="entry name" value="Cyclophilin-like_dom_sf"/>
</dbReference>
<dbReference type="SUPFAM" id="SSF50891">
    <property type="entry name" value="Cyclophilin-like"/>
    <property type="match status" value="1"/>
</dbReference>
<evidence type="ECO:0000256" key="1">
    <source>
        <dbReference type="ARBA" id="ARBA00022741"/>
    </source>
</evidence>
<dbReference type="Proteomes" id="UP000308038">
    <property type="component" value="Unassembled WGS sequence"/>
</dbReference>
<keyword evidence="2 5" id="KW-0378">Hydrolase</keyword>